<accession>X1F923</accession>
<evidence type="ECO:0000313" key="1">
    <source>
        <dbReference type="EMBL" id="GAH29040.1"/>
    </source>
</evidence>
<dbReference type="AlphaFoldDB" id="X1F923"/>
<sequence length="300" mass="35104">MVEKFNEKANALAAEYWRLKELKGSETGENRLEEIEKLLEKGIGGKLREKLDAEAKKLRKEKEDRSTAFVRLEEIKKEILELTADLAPNLDLFEDGFFPYDSEHEPISETFFSALTEIFFGTPHTGIQFKVANFSKDGIEIRSRDENSSLNVLGYVVMIIQEAAKKMLHEENDVDKSCELLKQNEYAFIALGTLIKEGKRLRLKEIKEILHQEDKEYKELMRDTYDRELVNSVEYLVSDKWEYNLMKEYNGEYEVTDFGEWVWRICNVEASEEEGRGRGRRKGISNSNLNVYKILKFLKR</sequence>
<protein>
    <submittedName>
        <fullName evidence="1">Uncharacterized protein</fullName>
    </submittedName>
</protein>
<proteinExistence type="predicted"/>
<reference evidence="1" key="1">
    <citation type="journal article" date="2014" name="Front. Microbiol.">
        <title>High frequency of phylogenetically diverse reductive dehalogenase-homologous genes in deep subseafloor sedimentary metagenomes.</title>
        <authorList>
            <person name="Kawai M."/>
            <person name="Futagami T."/>
            <person name="Toyoda A."/>
            <person name="Takaki Y."/>
            <person name="Nishi S."/>
            <person name="Hori S."/>
            <person name="Arai W."/>
            <person name="Tsubouchi T."/>
            <person name="Morono Y."/>
            <person name="Uchiyama I."/>
            <person name="Ito T."/>
            <person name="Fujiyama A."/>
            <person name="Inagaki F."/>
            <person name="Takami H."/>
        </authorList>
    </citation>
    <scope>NUCLEOTIDE SEQUENCE</scope>
    <source>
        <strain evidence="1">Expedition CK06-06</strain>
    </source>
</reference>
<dbReference type="EMBL" id="BARU01005268">
    <property type="protein sequence ID" value="GAH29040.1"/>
    <property type="molecule type" value="Genomic_DNA"/>
</dbReference>
<name>X1F923_9ZZZZ</name>
<comment type="caution">
    <text evidence="1">The sequence shown here is derived from an EMBL/GenBank/DDBJ whole genome shotgun (WGS) entry which is preliminary data.</text>
</comment>
<organism evidence="1">
    <name type="scientific">marine sediment metagenome</name>
    <dbReference type="NCBI Taxonomy" id="412755"/>
    <lineage>
        <taxon>unclassified sequences</taxon>
        <taxon>metagenomes</taxon>
        <taxon>ecological metagenomes</taxon>
    </lineage>
</organism>
<gene>
    <name evidence="1" type="ORF">S03H2_10215</name>
</gene>